<sequence>MKTREAVRTKWRIRPVETLFARPKTTLGFEHTGLRGPERCQWGVSHAGLISLAEHQRRRP</sequence>
<proteinExistence type="predicted"/>
<dbReference type="Proteomes" id="UP000188388">
    <property type="component" value="Unassembled WGS sequence"/>
</dbReference>
<reference evidence="2" key="1">
    <citation type="submission" date="2017-01" db="EMBL/GenBank/DDBJ databases">
        <authorList>
            <person name="Brunel B."/>
        </authorList>
    </citation>
    <scope>NUCLEOTIDE SEQUENCE [LARGE SCALE GENOMIC DNA]</scope>
</reference>
<accession>A0A1R3V9W8</accession>
<protein>
    <recommendedName>
        <fullName evidence="3">Transposase</fullName>
    </recommendedName>
</protein>
<dbReference type="AlphaFoldDB" id="A0A1R3V9W8"/>
<dbReference type="EMBL" id="FTPD01000023">
    <property type="protein sequence ID" value="SIT56669.1"/>
    <property type="molecule type" value="Genomic_DNA"/>
</dbReference>
<evidence type="ECO:0008006" key="3">
    <source>
        <dbReference type="Google" id="ProtNLM"/>
    </source>
</evidence>
<gene>
    <name evidence="1" type="ORF">BQ8794_30118</name>
</gene>
<evidence type="ECO:0000313" key="1">
    <source>
        <dbReference type="EMBL" id="SIT56669.1"/>
    </source>
</evidence>
<dbReference type="STRING" id="1631249.BQ8794_30118"/>
<evidence type="ECO:0000313" key="2">
    <source>
        <dbReference type="Proteomes" id="UP000188388"/>
    </source>
</evidence>
<organism evidence="1 2">
    <name type="scientific">Mesorhizobium prunaredense</name>
    <dbReference type="NCBI Taxonomy" id="1631249"/>
    <lineage>
        <taxon>Bacteria</taxon>
        <taxon>Pseudomonadati</taxon>
        <taxon>Pseudomonadota</taxon>
        <taxon>Alphaproteobacteria</taxon>
        <taxon>Hyphomicrobiales</taxon>
        <taxon>Phyllobacteriaceae</taxon>
        <taxon>Mesorhizobium</taxon>
    </lineage>
</organism>
<keyword evidence="2" id="KW-1185">Reference proteome</keyword>
<name>A0A1R3V9W8_9HYPH</name>